<reference evidence="1" key="2">
    <citation type="journal article" date="2016" name="Fungal Biol.">
        <title>Ochratoxin A production by Penicillium thymicola.</title>
        <authorList>
            <person name="Nguyen H.D.T."/>
            <person name="McMullin D.R."/>
            <person name="Ponomareva E."/>
            <person name="Riley R."/>
            <person name="Pomraning K.R."/>
            <person name="Baker S.E."/>
            <person name="Seifert K.A."/>
        </authorList>
    </citation>
    <scope>NUCLEOTIDE SEQUENCE</scope>
    <source>
        <strain evidence="1">DAOM 180753</strain>
    </source>
</reference>
<keyword evidence="2" id="KW-1185">Reference proteome</keyword>
<reference evidence="1" key="1">
    <citation type="submission" date="2015-06" db="EMBL/GenBank/DDBJ databases">
        <authorList>
            <person name="Nguyen H."/>
        </authorList>
    </citation>
    <scope>NUCLEOTIDE SEQUENCE</scope>
    <source>
        <strain evidence="1">DAOM 180753</strain>
    </source>
</reference>
<evidence type="ECO:0000313" key="1">
    <source>
        <dbReference type="EMBL" id="KAJ9482502.1"/>
    </source>
</evidence>
<dbReference type="Proteomes" id="UP001227192">
    <property type="component" value="Unassembled WGS sequence"/>
</dbReference>
<organism evidence="1 2">
    <name type="scientific">Penicillium thymicola</name>
    <dbReference type="NCBI Taxonomy" id="293382"/>
    <lineage>
        <taxon>Eukaryota</taxon>
        <taxon>Fungi</taxon>
        <taxon>Dikarya</taxon>
        <taxon>Ascomycota</taxon>
        <taxon>Pezizomycotina</taxon>
        <taxon>Eurotiomycetes</taxon>
        <taxon>Eurotiomycetidae</taxon>
        <taxon>Eurotiales</taxon>
        <taxon>Aspergillaceae</taxon>
        <taxon>Penicillium</taxon>
    </lineage>
</organism>
<protein>
    <submittedName>
        <fullName evidence="1">Uncharacterized protein</fullName>
    </submittedName>
</protein>
<proteinExistence type="predicted"/>
<accession>A0AAI9X3N9</accession>
<name>A0AAI9X3N9_PENTH</name>
<dbReference type="EMBL" id="LACB01000551">
    <property type="protein sequence ID" value="KAJ9482502.1"/>
    <property type="molecule type" value="Genomic_DNA"/>
</dbReference>
<gene>
    <name evidence="1" type="ORF">VN97_g10934</name>
</gene>
<sequence>IEAEVANAATRQHGTPTSMALCFPFILIFVGTQAALGARARIGVLGSCASARDTPATPGGGFDAALAERVRRVVENETGASARAHNEDDGNEARVWGPGDRRHLVAWGSVEELEIIMFTYSMC</sequence>
<evidence type="ECO:0000313" key="2">
    <source>
        <dbReference type="Proteomes" id="UP001227192"/>
    </source>
</evidence>
<feature type="non-terminal residue" evidence="1">
    <location>
        <position position="1"/>
    </location>
</feature>
<dbReference type="AlphaFoldDB" id="A0AAI9X3N9"/>
<comment type="caution">
    <text evidence="1">The sequence shown here is derived from an EMBL/GenBank/DDBJ whole genome shotgun (WGS) entry which is preliminary data.</text>
</comment>